<dbReference type="EMBL" id="LAZR01061271">
    <property type="protein sequence ID" value="KKK63913.1"/>
    <property type="molecule type" value="Genomic_DNA"/>
</dbReference>
<reference evidence="1" key="1">
    <citation type="journal article" date="2015" name="Nature">
        <title>Complex archaea that bridge the gap between prokaryotes and eukaryotes.</title>
        <authorList>
            <person name="Spang A."/>
            <person name="Saw J.H."/>
            <person name="Jorgensen S.L."/>
            <person name="Zaremba-Niedzwiedzka K."/>
            <person name="Martijn J."/>
            <person name="Lind A.E."/>
            <person name="van Eijk R."/>
            <person name="Schleper C."/>
            <person name="Guy L."/>
            <person name="Ettema T.J."/>
        </authorList>
    </citation>
    <scope>NUCLEOTIDE SEQUENCE</scope>
</reference>
<dbReference type="AlphaFoldDB" id="A0A0F8X516"/>
<gene>
    <name evidence="1" type="ORF">LCGC14_2989490</name>
</gene>
<organism evidence="1">
    <name type="scientific">marine sediment metagenome</name>
    <dbReference type="NCBI Taxonomy" id="412755"/>
    <lineage>
        <taxon>unclassified sequences</taxon>
        <taxon>metagenomes</taxon>
        <taxon>ecological metagenomes</taxon>
    </lineage>
</organism>
<name>A0A0F8X516_9ZZZZ</name>
<proteinExistence type="predicted"/>
<sequence length="61" mass="6825">MAGTAAIWLEPVYNDVKEQWEYVVVKTKNTLHVLVGEQLEKATVQDLIYGSYEVTIAPSKG</sequence>
<accession>A0A0F8X516</accession>
<protein>
    <submittedName>
        <fullName evidence="1">Uncharacterized protein</fullName>
    </submittedName>
</protein>
<comment type="caution">
    <text evidence="1">The sequence shown here is derived from an EMBL/GenBank/DDBJ whole genome shotgun (WGS) entry which is preliminary data.</text>
</comment>
<evidence type="ECO:0000313" key="1">
    <source>
        <dbReference type="EMBL" id="KKK63913.1"/>
    </source>
</evidence>